<name>A0A9N7YJB7_PLEPL</name>
<evidence type="ECO:0000313" key="2">
    <source>
        <dbReference type="Proteomes" id="UP001153269"/>
    </source>
</evidence>
<dbReference type="AlphaFoldDB" id="A0A9N7YJB7"/>
<accession>A0A9N7YJB7</accession>
<dbReference type="EMBL" id="CADEAL010001571">
    <property type="protein sequence ID" value="CAB1433575.1"/>
    <property type="molecule type" value="Genomic_DNA"/>
</dbReference>
<keyword evidence="2" id="KW-1185">Reference proteome</keyword>
<dbReference type="Proteomes" id="UP001153269">
    <property type="component" value="Unassembled WGS sequence"/>
</dbReference>
<sequence>MHGHQHGNSPQTEAISWSMSLYCDSMISPSPGKAWGCSSPVCNPRTLHLLCRGGRLTSIPSPDPSKSEEAFKRVKALSPQPPFLVLLPTRSKQFLIPFRN</sequence>
<evidence type="ECO:0000313" key="1">
    <source>
        <dbReference type="EMBL" id="CAB1433575.1"/>
    </source>
</evidence>
<organism evidence="1 2">
    <name type="scientific">Pleuronectes platessa</name>
    <name type="common">European plaice</name>
    <dbReference type="NCBI Taxonomy" id="8262"/>
    <lineage>
        <taxon>Eukaryota</taxon>
        <taxon>Metazoa</taxon>
        <taxon>Chordata</taxon>
        <taxon>Craniata</taxon>
        <taxon>Vertebrata</taxon>
        <taxon>Euteleostomi</taxon>
        <taxon>Actinopterygii</taxon>
        <taxon>Neopterygii</taxon>
        <taxon>Teleostei</taxon>
        <taxon>Neoteleostei</taxon>
        <taxon>Acanthomorphata</taxon>
        <taxon>Carangaria</taxon>
        <taxon>Pleuronectiformes</taxon>
        <taxon>Pleuronectoidei</taxon>
        <taxon>Pleuronectidae</taxon>
        <taxon>Pleuronectes</taxon>
    </lineage>
</organism>
<protein>
    <submittedName>
        <fullName evidence="1">Uncharacterized protein</fullName>
    </submittedName>
</protein>
<reference evidence="1" key="1">
    <citation type="submission" date="2020-03" db="EMBL/GenBank/DDBJ databases">
        <authorList>
            <person name="Weist P."/>
        </authorList>
    </citation>
    <scope>NUCLEOTIDE SEQUENCE</scope>
</reference>
<comment type="caution">
    <text evidence="1">The sequence shown here is derived from an EMBL/GenBank/DDBJ whole genome shotgun (WGS) entry which is preliminary data.</text>
</comment>
<proteinExistence type="predicted"/>
<gene>
    <name evidence="1" type="ORF">PLEPLA_LOCUS21666</name>
</gene>